<evidence type="ECO:0000256" key="5">
    <source>
        <dbReference type="ARBA" id="ARBA00022989"/>
    </source>
</evidence>
<keyword evidence="4 7" id="KW-0812">Transmembrane</keyword>
<evidence type="ECO:0000256" key="1">
    <source>
        <dbReference type="ARBA" id="ARBA00004651"/>
    </source>
</evidence>
<gene>
    <name evidence="9" type="ORF">CRD60_07380</name>
</gene>
<evidence type="ECO:0000256" key="6">
    <source>
        <dbReference type="ARBA" id="ARBA00023136"/>
    </source>
</evidence>
<accession>A0A366K6P4</accession>
<feature type="transmembrane region" description="Helical" evidence="7">
    <location>
        <begin position="30"/>
        <end position="52"/>
    </location>
</feature>
<keyword evidence="5 7" id="KW-1133">Transmembrane helix</keyword>
<evidence type="ECO:0000259" key="8">
    <source>
        <dbReference type="PROSITE" id="PS50928"/>
    </source>
</evidence>
<dbReference type="AlphaFoldDB" id="A0A366K6P4"/>
<feature type="transmembrane region" description="Helical" evidence="7">
    <location>
        <begin position="126"/>
        <end position="147"/>
    </location>
</feature>
<dbReference type="PROSITE" id="PS50928">
    <property type="entry name" value="ABC_TM1"/>
    <property type="match status" value="1"/>
</dbReference>
<dbReference type="Pfam" id="PF00528">
    <property type="entry name" value="BPD_transp_1"/>
    <property type="match status" value="1"/>
</dbReference>
<dbReference type="PANTHER" id="PTHR43744">
    <property type="entry name" value="ABC TRANSPORTER PERMEASE PROTEIN MG189-RELATED-RELATED"/>
    <property type="match status" value="1"/>
</dbReference>
<dbReference type="GO" id="GO:0005886">
    <property type="term" value="C:plasma membrane"/>
    <property type="evidence" value="ECO:0007669"/>
    <property type="project" value="UniProtKB-SubCell"/>
</dbReference>
<name>A0A366K6P4_9BIFI</name>
<comment type="subcellular location">
    <subcellularLocation>
        <location evidence="1 7">Cell membrane</location>
        <topology evidence="1 7">Multi-pass membrane protein</topology>
    </subcellularLocation>
</comment>
<dbReference type="EMBL" id="PDCG01000008">
    <property type="protein sequence ID" value="RBP97349.1"/>
    <property type="molecule type" value="Genomic_DNA"/>
</dbReference>
<feature type="transmembrane region" description="Helical" evidence="7">
    <location>
        <begin position="204"/>
        <end position="228"/>
    </location>
</feature>
<keyword evidence="3" id="KW-1003">Cell membrane</keyword>
<protein>
    <submittedName>
        <fullName evidence="9">ABC transporter permease</fullName>
    </submittedName>
</protein>
<organism evidence="9 10">
    <name type="scientific">Bifidobacterium aemilianum</name>
    <dbReference type="NCBI Taxonomy" id="2493120"/>
    <lineage>
        <taxon>Bacteria</taxon>
        <taxon>Bacillati</taxon>
        <taxon>Actinomycetota</taxon>
        <taxon>Actinomycetes</taxon>
        <taxon>Bifidobacteriales</taxon>
        <taxon>Bifidobacteriaceae</taxon>
        <taxon>Bifidobacterium</taxon>
    </lineage>
</organism>
<feature type="transmembrane region" description="Helical" evidence="7">
    <location>
        <begin position="91"/>
        <end position="114"/>
    </location>
</feature>
<dbReference type="SUPFAM" id="SSF161098">
    <property type="entry name" value="MetI-like"/>
    <property type="match status" value="1"/>
</dbReference>
<comment type="similarity">
    <text evidence="7">Belongs to the binding-protein-dependent transport system permease family.</text>
</comment>
<dbReference type="OrthoDB" id="3521657at2"/>
<evidence type="ECO:0000313" key="10">
    <source>
        <dbReference type="Proteomes" id="UP000252530"/>
    </source>
</evidence>
<dbReference type="InterPro" id="IPR000515">
    <property type="entry name" value="MetI-like"/>
</dbReference>
<dbReference type="Gene3D" id="1.10.3720.10">
    <property type="entry name" value="MetI-like"/>
    <property type="match status" value="1"/>
</dbReference>
<proteinExistence type="inferred from homology"/>
<comment type="caution">
    <text evidence="9">The sequence shown here is derived from an EMBL/GenBank/DDBJ whole genome shotgun (WGS) entry which is preliminary data.</text>
</comment>
<evidence type="ECO:0000256" key="7">
    <source>
        <dbReference type="RuleBase" id="RU363032"/>
    </source>
</evidence>
<feature type="transmembrane region" description="Helical" evidence="7">
    <location>
        <begin position="264"/>
        <end position="282"/>
    </location>
</feature>
<dbReference type="RefSeq" id="WP_113860638.1">
    <property type="nucleotide sequence ID" value="NZ_PDCG01000008.1"/>
</dbReference>
<dbReference type="GO" id="GO:0055085">
    <property type="term" value="P:transmembrane transport"/>
    <property type="evidence" value="ECO:0007669"/>
    <property type="project" value="InterPro"/>
</dbReference>
<evidence type="ECO:0000313" key="9">
    <source>
        <dbReference type="EMBL" id="RBP97349.1"/>
    </source>
</evidence>
<evidence type="ECO:0000256" key="3">
    <source>
        <dbReference type="ARBA" id="ARBA00022475"/>
    </source>
</evidence>
<keyword evidence="10" id="KW-1185">Reference proteome</keyword>
<feature type="domain" description="ABC transmembrane type-1" evidence="8">
    <location>
        <begin position="91"/>
        <end position="282"/>
    </location>
</feature>
<evidence type="ECO:0000256" key="2">
    <source>
        <dbReference type="ARBA" id="ARBA00022448"/>
    </source>
</evidence>
<sequence>MTDATVQTPSQGASGKVRNQSKHIRTWGDWLALVFLIIGALVMLFPLLILAMNAFKTIGDYNANGPLTLPDHPTMEGIASFWKSSNFPLKFVNSFVIALVVAILGVTLSVLNSFALGIGRVKGNRWIILLIMLANMMPQEALLYPLYTMFKQVGIYNSQLSIIVIFTVIQSAYGTYLLSAVYGTFPQAILEAATIDGASRWETLLKVVLPISWPTISVLFVFFFVWTWNEYMIPMAFLMDDNVQTIPLALSALQGQHTIDATQLASASLLSIIPTIIFFIVFQRKLNQGIVAGAVK</sequence>
<evidence type="ECO:0000256" key="4">
    <source>
        <dbReference type="ARBA" id="ARBA00022692"/>
    </source>
</evidence>
<feature type="transmembrane region" description="Helical" evidence="7">
    <location>
        <begin position="159"/>
        <end position="183"/>
    </location>
</feature>
<keyword evidence="6 7" id="KW-0472">Membrane</keyword>
<dbReference type="Proteomes" id="UP000252530">
    <property type="component" value="Unassembled WGS sequence"/>
</dbReference>
<dbReference type="InterPro" id="IPR035906">
    <property type="entry name" value="MetI-like_sf"/>
</dbReference>
<keyword evidence="2 7" id="KW-0813">Transport</keyword>
<dbReference type="PANTHER" id="PTHR43744:SF8">
    <property type="entry name" value="SN-GLYCEROL-3-PHOSPHATE TRANSPORT SYSTEM PERMEASE PROTEIN UGPE"/>
    <property type="match status" value="1"/>
</dbReference>
<dbReference type="CDD" id="cd06261">
    <property type="entry name" value="TM_PBP2"/>
    <property type="match status" value="1"/>
</dbReference>
<reference evidence="9 10" key="1">
    <citation type="submission" date="2017-10" db="EMBL/GenBank/DDBJ databases">
        <title>Bifidobacterium xylocopum sp. nov. and Bifidobacterium aemilianum sp. nov., from the carpenter bee (Xylocopa violacea) digestive tract.</title>
        <authorList>
            <person name="Alberoni D."/>
            <person name="Baffoni L."/>
            <person name="Di Gioia D."/>
            <person name="Gaggia F."/>
            <person name="Biavati B."/>
        </authorList>
    </citation>
    <scope>NUCLEOTIDE SEQUENCE [LARGE SCALE GENOMIC DNA]</scope>
    <source>
        <strain evidence="9 10">XV10</strain>
    </source>
</reference>